<keyword evidence="2" id="KW-1185">Reference proteome</keyword>
<organism evidence="1 2">
    <name type="scientific">Setaria viridis</name>
    <name type="common">Green bristlegrass</name>
    <name type="synonym">Setaria italica subsp. viridis</name>
    <dbReference type="NCBI Taxonomy" id="4556"/>
    <lineage>
        <taxon>Eukaryota</taxon>
        <taxon>Viridiplantae</taxon>
        <taxon>Streptophyta</taxon>
        <taxon>Embryophyta</taxon>
        <taxon>Tracheophyta</taxon>
        <taxon>Spermatophyta</taxon>
        <taxon>Magnoliopsida</taxon>
        <taxon>Liliopsida</taxon>
        <taxon>Poales</taxon>
        <taxon>Poaceae</taxon>
        <taxon>PACMAD clade</taxon>
        <taxon>Panicoideae</taxon>
        <taxon>Panicodae</taxon>
        <taxon>Paniceae</taxon>
        <taxon>Cenchrinae</taxon>
        <taxon>Setaria</taxon>
    </lineage>
</organism>
<evidence type="ECO:0000313" key="2">
    <source>
        <dbReference type="Proteomes" id="UP000298652"/>
    </source>
</evidence>
<evidence type="ECO:0000313" key="1">
    <source>
        <dbReference type="EMBL" id="TKW04185.1"/>
    </source>
</evidence>
<sequence length="61" mass="6642">MSKLEPVFTFLEAELCSFTTILYSVPHGSIDLICGGIAHRFPHGPDWCIFPNYNGASGLLG</sequence>
<protein>
    <submittedName>
        <fullName evidence="1">Uncharacterized protein</fullName>
    </submittedName>
</protein>
<accession>A0A4U6TRY0</accession>
<proteinExistence type="predicted"/>
<dbReference type="AlphaFoldDB" id="A0A4U6TRY0"/>
<name>A0A4U6TRY0_SETVI</name>
<dbReference type="Gramene" id="TKW04185">
    <property type="protein sequence ID" value="TKW04185"/>
    <property type="gene ID" value="SEVIR_7G092400v2"/>
</dbReference>
<dbReference type="EMBL" id="CM016558">
    <property type="protein sequence ID" value="TKW04185.1"/>
    <property type="molecule type" value="Genomic_DNA"/>
</dbReference>
<dbReference type="Proteomes" id="UP000298652">
    <property type="component" value="Chromosome 7"/>
</dbReference>
<reference evidence="1" key="1">
    <citation type="submission" date="2019-03" db="EMBL/GenBank/DDBJ databases">
        <title>WGS assembly of Setaria viridis.</title>
        <authorList>
            <person name="Huang P."/>
            <person name="Jenkins J."/>
            <person name="Grimwood J."/>
            <person name="Barry K."/>
            <person name="Healey A."/>
            <person name="Mamidi S."/>
            <person name="Sreedasyam A."/>
            <person name="Shu S."/>
            <person name="Feldman M."/>
            <person name="Wu J."/>
            <person name="Yu Y."/>
            <person name="Chen C."/>
            <person name="Johnson J."/>
            <person name="Rokhsar D."/>
            <person name="Baxter I."/>
            <person name="Schmutz J."/>
            <person name="Brutnell T."/>
            <person name="Kellogg E."/>
        </authorList>
    </citation>
    <scope>NUCLEOTIDE SEQUENCE [LARGE SCALE GENOMIC DNA]</scope>
</reference>
<gene>
    <name evidence="1" type="ORF">SEVIR_7G092400v2</name>
</gene>